<keyword evidence="2" id="KW-1185">Reference proteome</keyword>
<evidence type="ECO:0000313" key="2">
    <source>
        <dbReference type="Proteomes" id="UP001217089"/>
    </source>
</evidence>
<protein>
    <submittedName>
        <fullName evidence="1">Uncharacterized protein</fullName>
    </submittedName>
</protein>
<sequence>MLKRWLNQSAKKAPEADYLPNPRSADTPEKSLAIAAAYKCVLEAVSEDYNHYNSEQRLKIAKYAIENGVSKAAKHFSTVLKSKVNESSVRSIKSSCLLKIKCGTITLDETKLESKKTLESLQCFGDKNRVFVKSQRSYRI</sequence>
<reference evidence="1 2" key="1">
    <citation type="submission" date="2022-12" db="EMBL/GenBank/DDBJ databases">
        <title>Chromosome-level genome of Tegillarca granosa.</title>
        <authorList>
            <person name="Kim J."/>
        </authorList>
    </citation>
    <scope>NUCLEOTIDE SEQUENCE [LARGE SCALE GENOMIC DNA]</scope>
    <source>
        <strain evidence="1">Teg-2019</strain>
        <tissue evidence="1">Adductor muscle</tissue>
    </source>
</reference>
<dbReference type="Proteomes" id="UP001217089">
    <property type="component" value="Unassembled WGS sequence"/>
</dbReference>
<name>A0ABQ9EHJ6_TEGGR</name>
<comment type="caution">
    <text evidence="1">The sequence shown here is derived from an EMBL/GenBank/DDBJ whole genome shotgun (WGS) entry which is preliminary data.</text>
</comment>
<evidence type="ECO:0000313" key="1">
    <source>
        <dbReference type="EMBL" id="KAJ8304214.1"/>
    </source>
</evidence>
<accession>A0ABQ9EHJ6</accession>
<proteinExistence type="predicted"/>
<dbReference type="EMBL" id="JARBDR010000903">
    <property type="protein sequence ID" value="KAJ8304214.1"/>
    <property type="molecule type" value="Genomic_DNA"/>
</dbReference>
<organism evidence="1 2">
    <name type="scientific">Tegillarca granosa</name>
    <name type="common">Malaysian cockle</name>
    <name type="synonym">Anadara granosa</name>
    <dbReference type="NCBI Taxonomy" id="220873"/>
    <lineage>
        <taxon>Eukaryota</taxon>
        <taxon>Metazoa</taxon>
        <taxon>Spiralia</taxon>
        <taxon>Lophotrochozoa</taxon>
        <taxon>Mollusca</taxon>
        <taxon>Bivalvia</taxon>
        <taxon>Autobranchia</taxon>
        <taxon>Pteriomorphia</taxon>
        <taxon>Arcoida</taxon>
        <taxon>Arcoidea</taxon>
        <taxon>Arcidae</taxon>
        <taxon>Tegillarca</taxon>
    </lineage>
</organism>
<gene>
    <name evidence="1" type="ORF">KUTeg_017797</name>
</gene>